<protein>
    <submittedName>
        <fullName evidence="6">Protein yellow</fullName>
    </submittedName>
</protein>
<proteinExistence type="inferred from homology"/>
<name>E2BAV6_HARSA</name>
<dbReference type="InterPro" id="IPR011042">
    <property type="entry name" value="6-blade_b-propeller_TolB-like"/>
</dbReference>
<dbReference type="PANTHER" id="PTHR10009:SF18">
    <property type="entry name" value="PROTEIN YELLOW-LIKE PROTEIN"/>
    <property type="match status" value="1"/>
</dbReference>
<reference evidence="6 7" key="1">
    <citation type="journal article" date="2010" name="Science">
        <title>Genomic comparison of the ants Camponotus floridanus and Harpegnathos saltator.</title>
        <authorList>
            <person name="Bonasio R."/>
            <person name="Zhang G."/>
            <person name="Ye C."/>
            <person name="Mutti N.S."/>
            <person name="Fang X."/>
            <person name="Qin N."/>
            <person name="Donahue G."/>
            <person name="Yang P."/>
            <person name="Li Q."/>
            <person name="Li C."/>
            <person name="Zhang P."/>
            <person name="Huang Z."/>
            <person name="Berger S.L."/>
            <person name="Reinberg D."/>
            <person name="Wang J."/>
            <person name="Liebig J."/>
        </authorList>
    </citation>
    <scope>NUCLEOTIDE SEQUENCE [LARGE SCALE GENOMIC DNA]</scope>
    <source>
        <strain evidence="6 7">R22 G/1</strain>
    </source>
</reference>
<comment type="subcellular location">
    <subcellularLocation>
        <location evidence="1">Secreted</location>
    </subcellularLocation>
</comment>
<evidence type="ECO:0000313" key="6">
    <source>
        <dbReference type="EMBL" id="EFN87184.1"/>
    </source>
</evidence>
<dbReference type="AlphaFoldDB" id="E2BAV6"/>
<dbReference type="Pfam" id="PF03022">
    <property type="entry name" value="MRJP"/>
    <property type="match status" value="1"/>
</dbReference>
<dbReference type="PhylomeDB" id="E2BAV6"/>
<feature type="signal peptide" evidence="5">
    <location>
        <begin position="1"/>
        <end position="17"/>
    </location>
</feature>
<comment type="similarity">
    <text evidence="2">Belongs to the major royal jelly protein family.</text>
</comment>
<dbReference type="PANTHER" id="PTHR10009">
    <property type="entry name" value="PROTEIN YELLOW-RELATED"/>
    <property type="match status" value="1"/>
</dbReference>
<evidence type="ECO:0000256" key="1">
    <source>
        <dbReference type="ARBA" id="ARBA00004613"/>
    </source>
</evidence>
<dbReference type="GO" id="GO:0005576">
    <property type="term" value="C:extracellular region"/>
    <property type="evidence" value="ECO:0007669"/>
    <property type="project" value="UniProtKB-SubCell"/>
</dbReference>
<feature type="chain" id="PRO_5003157466" evidence="5">
    <location>
        <begin position="18"/>
        <end position="421"/>
    </location>
</feature>
<keyword evidence="3" id="KW-0964">Secreted</keyword>
<accession>E2BAV6</accession>
<gene>
    <name evidence="6" type="ORF">EAI_06622</name>
</gene>
<dbReference type="STRING" id="610380.E2BAV6"/>
<evidence type="ECO:0000256" key="5">
    <source>
        <dbReference type="SAM" id="SignalP"/>
    </source>
</evidence>
<dbReference type="InterPro" id="IPR017996">
    <property type="entry name" value="MRJP/yellow-related"/>
</dbReference>
<evidence type="ECO:0000256" key="4">
    <source>
        <dbReference type="ARBA" id="ARBA00022729"/>
    </source>
</evidence>
<evidence type="ECO:0000256" key="3">
    <source>
        <dbReference type="ARBA" id="ARBA00022525"/>
    </source>
</evidence>
<dbReference type="PRINTS" id="PR01366">
    <property type="entry name" value="ROYALJELLY"/>
</dbReference>
<dbReference type="OrthoDB" id="7776143at2759"/>
<dbReference type="InParanoid" id="E2BAV6"/>
<dbReference type="EMBL" id="GL446860">
    <property type="protein sequence ID" value="EFN87184.1"/>
    <property type="molecule type" value="Genomic_DNA"/>
</dbReference>
<dbReference type="OMA" id="RNGIACW"/>
<evidence type="ECO:0000313" key="7">
    <source>
        <dbReference type="Proteomes" id="UP000008237"/>
    </source>
</evidence>
<sequence length="421" mass="47896">MLHLLSLVVSLAVATTGHTFDTVYSWKQVEYKLPNDSIQNEFIASGDYVPENNMPLGLAVWHKKIFVTVPRWKRGVLATVNSFSMDDSSPSPMLDPYPDFKTNNIHTPDGLVSIFRLRIDSCDRMWGLDTGVDDILGDSKVVRPMRLIVIDLKTDEIIRKYTLKDTDVKPDTFIADLAVDVPPGQCDKAYAYMSDLSEYGIVVYSWEKDDSWRINHHYFHFDPLNSDYNISGYNYQWSDGVFGLSLSPVRSDGYRTLYFHSMSGITEFSVSTDVLQDSTLRKSSEFHNFRVVGNKGALSQGPSSVIDPETCIDYFTQPSRNGIACWDTKTELTPETFKLVARNNKTLVFPQDVVLDDMSRRLYVLSNNLPKFIHDSYNPSETNFYITSADLDRLTSMCESGSTESMRTDQQDDYMIFPNVS</sequence>
<evidence type="ECO:0000256" key="2">
    <source>
        <dbReference type="ARBA" id="ARBA00009127"/>
    </source>
</evidence>
<dbReference type="Gene3D" id="2.120.10.30">
    <property type="entry name" value="TolB, C-terminal domain"/>
    <property type="match status" value="1"/>
</dbReference>
<organism evidence="7">
    <name type="scientific">Harpegnathos saltator</name>
    <name type="common">Jerdon's jumping ant</name>
    <dbReference type="NCBI Taxonomy" id="610380"/>
    <lineage>
        <taxon>Eukaryota</taxon>
        <taxon>Metazoa</taxon>
        <taxon>Ecdysozoa</taxon>
        <taxon>Arthropoda</taxon>
        <taxon>Hexapoda</taxon>
        <taxon>Insecta</taxon>
        <taxon>Pterygota</taxon>
        <taxon>Neoptera</taxon>
        <taxon>Endopterygota</taxon>
        <taxon>Hymenoptera</taxon>
        <taxon>Apocrita</taxon>
        <taxon>Aculeata</taxon>
        <taxon>Formicoidea</taxon>
        <taxon>Formicidae</taxon>
        <taxon>Ponerinae</taxon>
        <taxon>Ponerini</taxon>
        <taxon>Harpegnathos</taxon>
    </lineage>
</organism>
<keyword evidence="7" id="KW-1185">Reference proteome</keyword>
<keyword evidence="4 5" id="KW-0732">Signal</keyword>
<dbReference type="Proteomes" id="UP000008237">
    <property type="component" value="Unassembled WGS sequence"/>
</dbReference>